<keyword evidence="9" id="KW-1133">Transmembrane helix</keyword>
<dbReference type="InterPro" id="IPR036890">
    <property type="entry name" value="HATPase_C_sf"/>
</dbReference>
<dbReference type="InterPro" id="IPR003594">
    <property type="entry name" value="HATPase_dom"/>
</dbReference>
<dbReference type="SMART" id="SM00448">
    <property type="entry name" value="REC"/>
    <property type="match status" value="1"/>
</dbReference>
<protein>
    <recommendedName>
        <fullName evidence="3">Stage 0 sporulation protein A homolog</fullName>
        <ecNumber evidence="2">2.7.13.3</ecNumber>
    </recommendedName>
</protein>
<gene>
    <name evidence="12" type="ORF">DXD79_28865</name>
</gene>
<dbReference type="Gene3D" id="1.10.287.130">
    <property type="match status" value="1"/>
</dbReference>
<dbReference type="InterPro" id="IPR036097">
    <property type="entry name" value="HisK_dim/P_sf"/>
</dbReference>
<dbReference type="Gene3D" id="3.40.190.10">
    <property type="entry name" value="Periplasmic binding protein-like II"/>
    <property type="match status" value="4"/>
</dbReference>
<dbReference type="RefSeq" id="WP_117630599.1">
    <property type="nucleotide sequence ID" value="NZ_QSON01000022.1"/>
</dbReference>
<evidence type="ECO:0000256" key="1">
    <source>
        <dbReference type="ARBA" id="ARBA00000085"/>
    </source>
</evidence>
<keyword evidence="9" id="KW-0472">Membrane</keyword>
<evidence type="ECO:0000256" key="3">
    <source>
        <dbReference type="ARBA" id="ARBA00018672"/>
    </source>
</evidence>
<dbReference type="AlphaFoldDB" id="A0A374P0R1"/>
<keyword evidence="9" id="KW-0812">Transmembrane</keyword>
<dbReference type="InterPro" id="IPR005467">
    <property type="entry name" value="His_kinase_dom"/>
</dbReference>
<dbReference type="PROSITE" id="PS50110">
    <property type="entry name" value="RESPONSE_REGULATORY"/>
    <property type="match status" value="1"/>
</dbReference>
<dbReference type="InterPro" id="IPR001638">
    <property type="entry name" value="Solute-binding_3/MltF_N"/>
</dbReference>
<dbReference type="GO" id="GO:0000155">
    <property type="term" value="F:phosphorelay sensor kinase activity"/>
    <property type="evidence" value="ECO:0007669"/>
    <property type="project" value="InterPro"/>
</dbReference>
<feature type="transmembrane region" description="Helical" evidence="9">
    <location>
        <begin position="12"/>
        <end position="34"/>
    </location>
</feature>
<dbReference type="SUPFAM" id="SSF55874">
    <property type="entry name" value="ATPase domain of HSP90 chaperone/DNA topoisomerase II/histidine kinase"/>
    <property type="match status" value="1"/>
</dbReference>
<dbReference type="InterPro" id="IPR003661">
    <property type="entry name" value="HisK_dim/P_dom"/>
</dbReference>
<dbReference type="PANTHER" id="PTHR45339:SF1">
    <property type="entry name" value="HYBRID SIGNAL TRANSDUCTION HISTIDINE KINASE J"/>
    <property type="match status" value="1"/>
</dbReference>
<dbReference type="CDD" id="cd00082">
    <property type="entry name" value="HisKA"/>
    <property type="match status" value="1"/>
</dbReference>
<evidence type="ECO:0000256" key="8">
    <source>
        <dbReference type="PROSITE-ProRule" id="PRU00169"/>
    </source>
</evidence>
<proteinExistence type="predicted"/>
<accession>A0A374P0R1</accession>
<reference evidence="12 13" key="1">
    <citation type="submission" date="2018-08" db="EMBL/GenBank/DDBJ databases">
        <title>A genome reference for cultivated species of the human gut microbiota.</title>
        <authorList>
            <person name="Zou Y."/>
            <person name="Xue W."/>
            <person name="Luo G."/>
        </authorList>
    </citation>
    <scope>NUCLEOTIDE SEQUENCE [LARGE SCALE GENOMIC DNA]</scope>
    <source>
        <strain evidence="12 13">TM09-12</strain>
    </source>
</reference>
<feature type="domain" description="Histidine kinase" evidence="10">
    <location>
        <begin position="564"/>
        <end position="815"/>
    </location>
</feature>
<dbReference type="PROSITE" id="PS50109">
    <property type="entry name" value="HIS_KIN"/>
    <property type="match status" value="1"/>
</dbReference>
<comment type="caution">
    <text evidence="12">The sequence shown here is derived from an EMBL/GenBank/DDBJ whole genome shotgun (WGS) entry which is preliminary data.</text>
</comment>
<dbReference type="InterPro" id="IPR004358">
    <property type="entry name" value="Sig_transdc_His_kin-like_C"/>
</dbReference>
<evidence type="ECO:0000256" key="7">
    <source>
        <dbReference type="ARBA" id="ARBA00024867"/>
    </source>
</evidence>
<dbReference type="SUPFAM" id="SSF47384">
    <property type="entry name" value="Homodimeric domain of signal transducing histidine kinase"/>
    <property type="match status" value="1"/>
</dbReference>
<dbReference type="Pfam" id="PF00072">
    <property type="entry name" value="Response_reg"/>
    <property type="match status" value="1"/>
</dbReference>
<dbReference type="SUPFAM" id="SSF53850">
    <property type="entry name" value="Periplasmic binding protein-like II"/>
    <property type="match status" value="2"/>
</dbReference>
<dbReference type="Pfam" id="PF00497">
    <property type="entry name" value="SBP_bac_3"/>
    <property type="match status" value="1"/>
</dbReference>
<dbReference type="CDD" id="cd16922">
    <property type="entry name" value="HATPase_EvgS-ArcB-TorS-like"/>
    <property type="match status" value="1"/>
</dbReference>
<organism evidence="12 13">
    <name type="scientific">Hungatella hathewayi</name>
    <dbReference type="NCBI Taxonomy" id="154046"/>
    <lineage>
        <taxon>Bacteria</taxon>
        <taxon>Bacillati</taxon>
        <taxon>Bacillota</taxon>
        <taxon>Clostridia</taxon>
        <taxon>Lachnospirales</taxon>
        <taxon>Lachnospiraceae</taxon>
        <taxon>Hungatella</taxon>
    </lineage>
</organism>
<dbReference type="SMART" id="SM00388">
    <property type="entry name" value="HisKA"/>
    <property type="match status" value="1"/>
</dbReference>
<dbReference type="Gene3D" id="3.30.565.10">
    <property type="entry name" value="Histidine kinase-like ATPase, C-terminal domain"/>
    <property type="match status" value="1"/>
</dbReference>
<evidence type="ECO:0000259" key="10">
    <source>
        <dbReference type="PROSITE" id="PS50109"/>
    </source>
</evidence>
<comment type="catalytic activity">
    <reaction evidence="1">
        <text>ATP + protein L-histidine = ADP + protein N-phospho-L-histidine.</text>
        <dbReference type="EC" id="2.7.13.3"/>
    </reaction>
</comment>
<dbReference type="CDD" id="cd17546">
    <property type="entry name" value="REC_hyHK_CKI1_RcsC-like"/>
    <property type="match status" value="1"/>
</dbReference>
<dbReference type="Pfam" id="PF00512">
    <property type="entry name" value="HisKA"/>
    <property type="match status" value="1"/>
</dbReference>
<evidence type="ECO:0000313" key="13">
    <source>
        <dbReference type="Proteomes" id="UP000263014"/>
    </source>
</evidence>
<evidence type="ECO:0000256" key="6">
    <source>
        <dbReference type="ARBA" id="ARBA00023012"/>
    </source>
</evidence>
<dbReference type="InterPro" id="IPR011006">
    <property type="entry name" value="CheY-like_superfamily"/>
</dbReference>
<dbReference type="Proteomes" id="UP000263014">
    <property type="component" value="Unassembled WGS sequence"/>
</dbReference>
<keyword evidence="4 8" id="KW-0597">Phosphoprotein</keyword>
<dbReference type="SMART" id="SM00387">
    <property type="entry name" value="HATPase_c"/>
    <property type="match status" value="1"/>
</dbReference>
<evidence type="ECO:0000256" key="2">
    <source>
        <dbReference type="ARBA" id="ARBA00012438"/>
    </source>
</evidence>
<evidence type="ECO:0000259" key="11">
    <source>
        <dbReference type="PROSITE" id="PS50110"/>
    </source>
</evidence>
<feature type="transmembrane region" description="Helical" evidence="9">
    <location>
        <begin position="514"/>
        <end position="534"/>
    </location>
</feature>
<dbReference type="EMBL" id="QSON01000022">
    <property type="protein sequence ID" value="RGI96724.1"/>
    <property type="molecule type" value="Genomic_DNA"/>
</dbReference>
<name>A0A374P0R1_9FIRM</name>
<sequence length="970" mass="107332">MMKQASVVKRFGLWAAVSLVIMIMSVLCITSMAAESQPRVLRVAFCEAKGITEKDPDGSRHGLVMDYLNEIAKYTGWEYEYIDTTPEVMLKGFVEGKYELMGGNYYLPGLEAYYSYPDYNIGYSKSVIFARENDDSVQSYNLRSLNGKTIGVYDRAVENIRRLKEYLSMNDLDCTLKYYSYEQLVDGNLYSYLQEGEVDLLLGNSVEQKQGIRAVVSYDSQPYYIVTNVGNQEVLDGLNMAMAKIADSNPDFASERYAANFLNASSVDIRLTKEEEDYIRQKGSVTVAMPHDFHPLTCEDPDDMHDGLTYDILKEVTEFTGLEFNYVSTDSYIEAMDLVRQGKADILGFYLGDEADSLNQKMVLTAPFASMNSIIVRNKASGFPESELVGAVIEGRALPKSIRAAEVKSYRNINEALKAVNRGEADFAYGLATYMEHEIQKSHFANVVPVTLINDRMDICLAMARPADPELLTIMNKAINSIPSDRSAELLDHNMVSAGTGVLSITELIYANPMMFVGILTAILLILVTVVLWVNRVRVKAAVMQSDLKKAEAESRAKGEFLSRMSHELRTPMNAVVGLADLAGMTEGVPENIREMLVKLRASSHYLLDLINDILDMSRLDSGMLTIASEPFSLERMLNELRTMMETDANRRGLNYRIETDISHGGVTGDVIRLRQVLTNLLSNAFKFTPEGGSVILRVTEKPGPGENAASEHTVGENAVGEHTVGENAVDEHTVGENAVYEFQVIDTGVGIDLKDQTRIFDTFEQVGTNYAKSQGTGLGLPISHSIVQLMGGELRVKSEPGRGSEFYFTLTLPVGSPVYDGVSVNERHVGEELLKEVRILLAEDNDLNAEIAIQLLELKGAVVSRSENGRLAVERFKESDPGEFQVILMDIQMPEMNGLEATRAIRAMDRPDAAAVPIIAMTANVFKEDVDAAMEAGMSGFEGKPLDVEHLYLQICRLLGLEAGGLKSE</sequence>
<evidence type="ECO:0000256" key="9">
    <source>
        <dbReference type="SAM" id="Phobius"/>
    </source>
</evidence>
<keyword evidence="6" id="KW-0902">Two-component regulatory system</keyword>
<feature type="modified residue" description="4-aspartylphosphate" evidence="8">
    <location>
        <position position="891"/>
    </location>
</feature>
<dbReference type="Gene3D" id="3.40.50.2300">
    <property type="match status" value="1"/>
</dbReference>
<dbReference type="SUPFAM" id="SSF52172">
    <property type="entry name" value="CheY-like"/>
    <property type="match status" value="1"/>
</dbReference>
<dbReference type="CDD" id="cd01007">
    <property type="entry name" value="PBP2_BvgS_HisK_like"/>
    <property type="match status" value="1"/>
</dbReference>
<dbReference type="SMART" id="SM00062">
    <property type="entry name" value="PBPb"/>
    <property type="match status" value="2"/>
</dbReference>
<evidence type="ECO:0000313" key="12">
    <source>
        <dbReference type="EMBL" id="RGI96724.1"/>
    </source>
</evidence>
<keyword evidence="5" id="KW-0808">Transferase</keyword>
<keyword evidence="5" id="KW-0418">Kinase</keyword>
<evidence type="ECO:0000256" key="4">
    <source>
        <dbReference type="ARBA" id="ARBA00022553"/>
    </source>
</evidence>
<dbReference type="InterPro" id="IPR001789">
    <property type="entry name" value="Sig_transdc_resp-reg_receiver"/>
</dbReference>
<dbReference type="PANTHER" id="PTHR45339">
    <property type="entry name" value="HYBRID SIGNAL TRANSDUCTION HISTIDINE KINASE J"/>
    <property type="match status" value="1"/>
</dbReference>
<evidence type="ECO:0000256" key="5">
    <source>
        <dbReference type="ARBA" id="ARBA00022777"/>
    </source>
</evidence>
<feature type="domain" description="Response regulatory" evidence="11">
    <location>
        <begin position="839"/>
        <end position="960"/>
    </location>
</feature>
<dbReference type="EC" id="2.7.13.3" evidence="2"/>
<comment type="function">
    <text evidence="7">May play the central regulatory role in sporulation. It may be an element of the effector pathway responsible for the activation of sporulation genes in response to nutritional stress. Spo0A may act in concert with spo0H (a sigma factor) to control the expression of some genes that are critical to the sporulation process.</text>
</comment>
<dbReference type="PROSITE" id="PS50007">
    <property type="entry name" value="PIPLC_X_DOMAIN"/>
    <property type="match status" value="1"/>
</dbReference>
<dbReference type="PRINTS" id="PR00344">
    <property type="entry name" value="BCTRLSENSOR"/>
</dbReference>
<dbReference type="Pfam" id="PF02518">
    <property type="entry name" value="HATPase_c"/>
    <property type="match status" value="1"/>
</dbReference>